<evidence type="ECO:0008006" key="5">
    <source>
        <dbReference type="Google" id="ProtNLM"/>
    </source>
</evidence>
<evidence type="ECO:0000313" key="4">
    <source>
        <dbReference type="Proteomes" id="UP000815677"/>
    </source>
</evidence>
<organism evidence="3 4">
    <name type="scientific">Mycena chlorophos</name>
    <name type="common">Agaric fungus</name>
    <name type="synonym">Agaricus chlorophos</name>
    <dbReference type="NCBI Taxonomy" id="658473"/>
    <lineage>
        <taxon>Eukaryota</taxon>
        <taxon>Fungi</taxon>
        <taxon>Dikarya</taxon>
        <taxon>Basidiomycota</taxon>
        <taxon>Agaricomycotina</taxon>
        <taxon>Agaricomycetes</taxon>
        <taxon>Agaricomycetidae</taxon>
        <taxon>Agaricales</taxon>
        <taxon>Marasmiineae</taxon>
        <taxon>Mycenaceae</taxon>
        <taxon>Mycena</taxon>
    </lineage>
</organism>
<dbReference type="PANTHER" id="PTHR33104">
    <property type="entry name" value="SI:DKEY-29D5.2"/>
    <property type="match status" value="1"/>
</dbReference>
<keyword evidence="1" id="KW-0175">Coiled coil</keyword>
<accession>A0ABQ0L3R6</accession>
<reference evidence="3" key="1">
    <citation type="submission" date="2014-09" db="EMBL/GenBank/DDBJ databases">
        <title>Genome sequence of the luminous mushroom Mycena chlorophos for searching fungal bioluminescence genes.</title>
        <authorList>
            <person name="Tanaka Y."/>
            <person name="Kasuga D."/>
            <person name="Oba Y."/>
            <person name="Hase S."/>
            <person name="Sato K."/>
            <person name="Oba Y."/>
            <person name="Sakakibara Y."/>
        </authorList>
    </citation>
    <scope>NUCLEOTIDE SEQUENCE</scope>
</reference>
<evidence type="ECO:0000256" key="1">
    <source>
        <dbReference type="SAM" id="Coils"/>
    </source>
</evidence>
<feature type="region of interest" description="Disordered" evidence="2">
    <location>
        <begin position="704"/>
        <end position="744"/>
    </location>
</feature>
<sequence length="744" mass="82786">MMCIYCHLVLLKRRGRFGHDGSRAADTAVGGLAIRCPACPRPGVNLPDGWEDAAPEERCLYILFLALDACFRLKRRMISSERRDPALGAGWAYMVETTVYRAYLLTVTDQKEMSTCSGLAALDYANTKFSRGYSATGVGMGVCARHELVMPTGVGDLQKGERIILSYDIACQWWKDLKARLLLLPPLVRLKLALDFIRFVVPKMHISGHTLDCQHKYSLNLVPGSGQTDAEGIECAWAVVGGLAGSTRVMGLGSRSDALDDHWSFWNWTKVVGLAATLRRRVDVAEVELEKQMAAFQHFSEERAESIPEWKRMVEEFEADGSKKNPYESTMKGLSEAQVRLQLEEAEAAAEKSAPQLRIHEVGPVAFVVAGLEAEDEQRRIRVQVALKKADSTSTKRTLRGMRKKLNRNIDRLRGLQATYTPAALVRLDGLTLPEDVLPENIPLLLPSALMAPPPPNSPPVGAPGDLLLELVAIERQLRGSQCCTALVQLRNQLHIKVRLLIYKRNHSRHQGMNTRSRAVVARNESHIRLHSEKFQMAWTALFWMVGGVEADVGWPKLEKADIWCMQEAETLSRKEAERQRKEQNQHAREARLVLPAPKINENDESIEEEYDPERFTEGQNRAVMSWIWTATGMEGTDAEMREGTCAAVPLGNIAVGEAEGMIAYALKQAALYTSLAERAEITRTEPKLSRGFRRRRYYPAELGLAPELGTGNDDEGAEGSDSDVDSDRGDLDSDEELLVGGAT</sequence>
<evidence type="ECO:0000313" key="3">
    <source>
        <dbReference type="EMBL" id="GAT45084.1"/>
    </source>
</evidence>
<feature type="compositionally biased region" description="Acidic residues" evidence="2">
    <location>
        <begin position="713"/>
        <end position="725"/>
    </location>
</feature>
<dbReference type="PANTHER" id="PTHR33104:SF2">
    <property type="entry name" value="CXC3 LIKE CYSTEINE CLUSTER DOMAIN-CONTAINING PROTEIN"/>
    <property type="match status" value="1"/>
</dbReference>
<evidence type="ECO:0000256" key="2">
    <source>
        <dbReference type="SAM" id="MobiDB-lite"/>
    </source>
</evidence>
<dbReference type="Pfam" id="PF18758">
    <property type="entry name" value="KDZ"/>
    <property type="match status" value="1"/>
</dbReference>
<keyword evidence="4" id="KW-1185">Reference proteome</keyword>
<proteinExistence type="predicted"/>
<feature type="coiled-coil region" evidence="1">
    <location>
        <begin position="565"/>
        <end position="594"/>
    </location>
</feature>
<name>A0ABQ0L3R6_MYCCL</name>
<gene>
    <name evidence="3" type="ORF">MCHLO_02677</name>
</gene>
<dbReference type="Proteomes" id="UP000815677">
    <property type="component" value="Unassembled WGS sequence"/>
</dbReference>
<protein>
    <recommendedName>
        <fullName evidence="5">CxC2-like cysteine cluster KDZ transposase-associated domain-containing protein</fullName>
    </recommendedName>
</protein>
<dbReference type="EMBL" id="DF840710">
    <property type="protein sequence ID" value="GAT45084.1"/>
    <property type="molecule type" value="Genomic_DNA"/>
</dbReference>
<dbReference type="InterPro" id="IPR040521">
    <property type="entry name" value="KDZ"/>
</dbReference>